<dbReference type="GO" id="GO:0070813">
    <property type="term" value="P:hydrogen sulfide metabolic process"/>
    <property type="evidence" value="ECO:0007669"/>
    <property type="project" value="TreeGrafter"/>
</dbReference>
<dbReference type="InterPro" id="IPR051682">
    <property type="entry name" value="Mito_Persulfide_Diox"/>
</dbReference>
<evidence type="ECO:0000313" key="4">
    <source>
        <dbReference type="Proteomes" id="UP000321083"/>
    </source>
</evidence>
<gene>
    <name evidence="3" type="ORF">E3A20_25450</name>
</gene>
<protein>
    <recommendedName>
        <fullName evidence="2">Metallo-beta-lactamase domain-containing protein</fullName>
    </recommendedName>
</protein>
<dbReference type="InterPro" id="IPR001279">
    <property type="entry name" value="Metallo-B-lactamas"/>
</dbReference>
<evidence type="ECO:0000259" key="2">
    <source>
        <dbReference type="SMART" id="SM00849"/>
    </source>
</evidence>
<reference evidence="3 4" key="1">
    <citation type="submission" date="2019-08" db="EMBL/GenBank/DDBJ databases">
        <title>100 year-old enigma solved: identification of Planctomyces bekefii, the type genus and species of the phylum Planctomycetes.</title>
        <authorList>
            <person name="Svetlana D.N."/>
            <person name="Overmann J."/>
        </authorList>
    </citation>
    <scope>NUCLEOTIDE SEQUENCE [LARGE SCALE GENOMIC DNA]</scope>
    <source>
        <strain evidence="3">Phe10_nw2017</strain>
    </source>
</reference>
<accession>A0A5C6M243</accession>
<organism evidence="3 4">
    <name type="scientific">Planctomyces bekefii</name>
    <dbReference type="NCBI Taxonomy" id="1653850"/>
    <lineage>
        <taxon>Bacteria</taxon>
        <taxon>Pseudomonadati</taxon>
        <taxon>Planctomycetota</taxon>
        <taxon>Planctomycetia</taxon>
        <taxon>Planctomycetales</taxon>
        <taxon>Planctomycetaceae</taxon>
        <taxon>Planctomyces</taxon>
    </lineage>
</organism>
<sequence length="195" mass="21751">MANVHTLFDPATSTLTYVVYDEKTRDCVVIDPVLDFDPPSGKITTQSFEKLATFIDSEKLRPLFVFETHAHADHLSSSQLVKRRYPDVKVTIGSRICEVQKTFKSIFNLPDSFATDGRQFDRLLKDEETIKAGSLSIRIIPTPGHTVACCCLLIEDMLFTGDALFMPDSGTGRCDFPGGSAKSLYQSISRRVYSL</sequence>
<evidence type="ECO:0000256" key="1">
    <source>
        <dbReference type="ARBA" id="ARBA00022723"/>
    </source>
</evidence>
<keyword evidence="4" id="KW-1185">Reference proteome</keyword>
<dbReference type="GO" id="GO:0006749">
    <property type="term" value="P:glutathione metabolic process"/>
    <property type="evidence" value="ECO:0007669"/>
    <property type="project" value="InterPro"/>
</dbReference>
<keyword evidence="1" id="KW-0479">Metal-binding</keyword>
<dbReference type="PANTHER" id="PTHR43084:SF1">
    <property type="entry name" value="PERSULFIDE DIOXYGENASE ETHE1, MITOCHONDRIAL"/>
    <property type="match status" value="1"/>
</dbReference>
<reference evidence="3 4" key="2">
    <citation type="submission" date="2019-08" db="EMBL/GenBank/DDBJ databases">
        <authorList>
            <person name="Henke P."/>
        </authorList>
    </citation>
    <scope>NUCLEOTIDE SEQUENCE [LARGE SCALE GENOMIC DNA]</scope>
    <source>
        <strain evidence="3">Phe10_nw2017</strain>
    </source>
</reference>
<dbReference type="AlphaFoldDB" id="A0A5C6M243"/>
<evidence type="ECO:0000313" key="3">
    <source>
        <dbReference type="EMBL" id="TWW08327.1"/>
    </source>
</evidence>
<dbReference type="GO" id="GO:0050313">
    <property type="term" value="F:sulfur dioxygenase activity"/>
    <property type="evidence" value="ECO:0007669"/>
    <property type="project" value="InterPro"/>
</dbReference>
<dbReference type="Gene3D" id="3.60.15.10">
    <property type="entry name" value="Ribonuclease Z/Hydroxyacylglutathione hydrolase-like"/>
    <property type="match status" value="1"/>
</dbReference>
<proteinExistence type="predicted"/>
<dbReference type="Proteomes" id="UP000321083">
    <property type="component" value="Unassembled WGS sequence"/>
</dbReference>
<name>A0A5C6M243_9PLAN</name>
<dbReference type="InterPro" id="IPR036866">
    <property type="entry name" value="RibonucZ/Hydroxyglut_hydro"/>
</dbReference>
<dbReference type="EMBL" id="SRHE01000724">
    <property type="protein sequence ID" value="TWW08327.1"/>
    <property type="molecule type" value="Genomic_DNA"/>
</dbReference>
<comment type="caution">
    <text evidence="3">The sequence shown here is derived from an EMBL/GenBank/DDBJ whole genome shotgun (WGS) entry which is preliminary data.</text>
</comment>
<dbReference type="PANTHER" id="PTHR43084">
    <property type="entry name" value="PERSULFIDE DIOXYGENASE ETHE1"/>
    <property type="match status" value="1"/>
</dbReference>
<dbReference type="SMART" id="SM00849">
    <property type="entry name" value="Lactamase_B"/>
    <property type="match status" value="1"/>
</dbReference>
<dbReference type="SUPFAM" id="SSF56281">
    <property type="entry name" value="Metallo-hydrolase/oxidoreductase"/>
    <property type="match status" value="1"/>
</dbReference>
<dbReference type="CDD" id="cd07724">
    <property type="entry name" value="POD-like_MBL-fold"/>
    <property type="match status" value="1"/>
</dbReference>
<dbReference type="GO" id="GO:0046872">
    <property type="term" value="F:metal ion binding"/>
    <property type="evidence" value="ECO:0007669"/>
    <property type="project" value="UniProtKB-KW"/>
</dbReference>
<dbReference type="InterPro" id="IPR044528">
    <property type="entry name" value="POD-like_MBL-fold"/>
</dbReference>
<dbReference type="Pfam" id="PF00753">
    <property type="entry name" value="Lactamase_B"/>
    <property type="match status" value="1"/>
</dbReference>
<feature type="domain" description="Metallo-beta-lactamase" evidence="2">
    <location>
        <begin position="13"/>
        <end position="195"/>
    </location>
</feature>
<feature type="non-terminal residue" evidence="3">
    <location>
        <position position="195"/>
    </location>
</feature>